<evidence type="ECO:0000256" key="10">
    <source>
        <dbReference type="ARBA" id="ARBA00023242"/>
    </source>
</evidence>
<dbReference type="InterPro" id="IPR019786">
    <property type="entry name" value="Zinc_finger_PHD-type_CS"/>
</dbReference>
<feature type="compositionally biased region" description="Basic residues" evidence="14">
    <location>
        <begin position="275"/>
        <end position="285"/>
    </location>
</feature>
<feature type="compositionally biased region" description="Polar residues" evidence="14">
    <location>
        <begin position="858"/>
        <end position="870"/>
    </location>
</feature>
<dbReference type="SUPFAM" id="SSF46689">
    <property type="entry name" value="Homeodomain-like"/>
    <property type="match status" value="1"/>
</dbReference>
<feature type="compositionally biased region" description="Acidic residues" evidence="14">
    <location>
        <begin position="531"/>
        <end position="540"/>
    </location>
</feature>
<evidence type="ECO:0000256" key="9">
    <source>
        <dbReference type="ARBA" id="ARBA00023163"/>
    </source>
</evidence>
<dbReference type="SMART" id="SM00249">
    <property type="entry name" value="PHD"/>
    <property type="match status" value="1"/>
</dbReference>
<dbReference type="Gene3D" id="3.30.40.10">
    <property type="entry name" value="Zinc/RING finger domain, C3HC4 (zinc finger)"/>
    <property type="match status" value="1"/>
</dbReference>
<comment type="subcellular location">
    <subcellularLocation>
        <location evidence="1 11 13">Nucleus</location>
    </subcellularLocation>
</comment>
<feature type="compositionally biased region" description="Basic and acidic residues" evidence="14">
    <location>
        <begin position="775"/>
        <end position="784"/>
    </location>
</feature>
<dbReference type="PANTHER" id="PTHR12628:SF13">
    <property type="entry name" value="HOMEOBOX PROTEIN HAT3.1"/>
    <property type="match status" value="1"/>
</dbReference>
<proteinExistence type="inferred from homology"/>
<dbReference type="InterPro" id="IPR001965">
    <property type="entry name" value="Znf_PHD"/>
</dbReference>
<keyword evidence="3" id="KW-0479">Metal-binding</keyword>
<dbReference type="InterPro" id="IPR011011">
    <property type="entry name" value="Znf_FYVE_PHD"/>
</dbReference>
<evidence type="ECO:0000256" key="6">
    <source>
        <dbReference type="ARBA" id="ARBA00023015"/>
    </source>
</evidence>
<feature type="domain" description="Homeobox" evidence="16">
    <location>
        <begin position="707"/>
        <end position="761"/>
    </location>
</feature>
<dbReference type="CDD" id="cd15504">
    <property type="entry name" value="PHD_PRHA_like"/>
    <property type="match status" value="1"/>
</dbReference>
<dbReference type="SUPFAM" id="SSF57903">
    <property type="entry name" value="FYVE/PHD zinc finger"/>
    <property type="match status" value="1"/>
</dbReference>
<feature type="region of interest" description="Disordered" evidence="14">
    <location>
        <begin position="465"/>
        <end position="718"/>
    </location>
</feature>
<dbReference type="FunFam" id="3.30.40.10:FF:000650">
    <property type="entry name" value="Homeobox protein HAT3.1"/>
    <property type="match status" value="1"/>
</dbReference>
<feature type="compositionally biased region" description="Polar residues" evidence="14">
    <location>
        <begin position="574"/>
        <end position="585"/>
    </location>
</feature>
<keyword evidence="6" id="KW-0805">Transcription regulation</keyword>
<dbReference type="PROSITE" id="PS01359">
    <property type="entry name" value="ZF_PHD_1"/>
    <property type="match status" value="1"/>
</dbReference>
<dbReference type="GO" id="GO:0005634">
    <property type="term" value="C:nucleus"/>
    <property type="evidence" value="ECO:0007669"/>
    <property type="project" value="UniProtKB-SubCell"/>
</dbReference>
<keyword evidence="5" id="KW-0862">Zinc</keyword>
<evidence type="ECO:0000256" key="13">
    <source>
        <dbReference type="RuleBase" id="RU000682"/>
    </source>
</evidence>
<dbReference type="Proteomes" id="UP000197138">
    <property type="component" value="Unassembled WGS sequence"/>
</dbReference>
<dbReference type="AlphaFoldDB" id="A0A218VWM4"/>
<evidence type="ECO:0000313" key="18">
    <source>
        <dbReference type="Proteomes" id="UP000197138"/>
    </source>
</evidence>
<evidence type="ECO:0000256" key="5">
    <source>
        <dbReference type="ARBA" id="ARBA00022833"/>
    </source>
</evidence>
<dbReference type="Pfam" id="PF00628">
    <property type="entry name" value="PHD"/>
    <property type="match status" value="1"/>
</dbReference>
<feature type="domain" description="PHD-type" evidence="15">
    <location>
        <begin position="379"/>
        <end position="436"/>
    </location>
</feature>
<accession>A0A218VWM4</accession>
<feature type="compositionally biased region" description="Polar residues" evidence="14">
    <location>
        <begin position="510"/>
        <end position="522"/>
    </location>
</feature>
<dbReference type="GO" id="GO:0003682">
    <property type="term" value="F:chromatin binding"/>
    <property type="evidence" value="ECO:0007669"/>
    <property type="project" value="TreeGrafter"/>
</dbReference>
<keyword evidence="10 11" id="KW-0539">Nucleus</keyword>
<dbReference type="GO" id="GO:0008270">
    <property type="term" value="F:zinc ion binding"/>
    <property type="evidence" value="ECO:0007669"/>
    <property type="project" value="UniProtKB-KW"/>
</dbReference>
<dbReference type="InterPro" id="IPR013083">
    <property type="entry name" value="Znf_RING/FYVE/PHD"/>
</dbReference>
<evidence type="ECO:0000256" key="3">
    <source>
        <dbReference type="ARBA" id="ARBA00022723"/>
    </source>
</evidence>
<evidence type="ECO:0000259" key="16">
    <source>
        <dbReference type="PROSITE" id="PS50071"/>
    </source>
</evidence>
<dbReference type="Pfam" id="PF00046">
    <property type="entry name" value="Homeodomain"/>
    <property type="match status" value="1"/>
</dbReference>
<feature type="compositionally biased region" description="Basic and acidic residues" evidence="14">
    <location>
        <begin position="669"/>
        <end position="680"/>
    </location>
</feature>
<feature type="compositionally biased region" description="Polar residues" evidence="14">
    <location>
        <begin position="467"/>
        <end position="476"/>
    </location>
</feature>
<evidence type="ECO:0000256" key="4">
    <source>
        <dbReference type="ARBA" id="ARBA00022771"/>
    </source>
</evidence>
<evidence type="ECO:0000256" key="7">
    <source>
        <dbReference type="ARBA" id="ARBA00023125"/>
    </source>
</evidence>
<dbReference type="PROSITE" id="PS50016">
    <property type="entry name" value="ZF_PHD_2"/>
    <property type="match status" value="1"/>
</dbReference>
<sequence>MTGNEEGKKQKPEIVSETLEAGHNQQAASAIPLGNAAHFSPNVQTNAARKAMIKDAHELNSADMVTLQEERDQLASEGPGTVQVGSVVNERLHGPSENVATNSPLEGIIPIPEGMGGSNPTGNRSCHIYAQLNENIGCCSDSLSHEPSKTFQNLTDPLISQELNLAVKAEPICEVVEICPEDGTNCLVTEQFELPVEVISNLDHLETPAGNPAKNIVRSGRRDKRNSTRMKKKYILRSSLGNNSKALRSRAGKKSKSLESDYQSGDTTAPEESKRIRRKKQRTRKVTADEYTRIKKNLSYMLNRIRYERSLIDAYSSEGWKGLSLEKLKPEKELQRATSEIIRRKLKIRDLFQRLDAMCAEGRLPEALFDEEGMISSEDIFCAKCGSKDLTLDNDIILCDGACQRGFHQFCLDPPLLKEDIPPGDQGWLCPGCDCKVDCLDLLNESQETNLSITDSWEKVFPEAVNAGNQDPTSGLSSDDSEDEDFDPDRLQTNRKVQGDESSSDESEYATASDNSEPQAKDNQYLGLPSDDSEDDDYDPDAPNPDKVKEENSSSDFTSDSEDLKAALLDDDPNGSNGVPESSSLKGRRGPKRKNSEGGGKKQAINELHSLLESEPGESGAATSVSAKRHVERLDYKKLHDETYGGTSSDTSDDEDWTDTSSPKKRKRNGEDEKQQKEEISVSINKTRSRRKSEDTSTPSATKPSAKNQSSSSRRLGEAVKKRLYEAFNLNHYPDRATKESLAAELGITCLQVDKWFGNARWCFNHPSGRKAKVPAKDDNKDTTHLPQAVMKSNEEILSNGTQKEGNPGVTASIPGSSEKEDEREKKLSEPREEFNNREGSTVGNKKYKASKAPMAVGQTSGIQTRRSAS</sequence>
<evidence type="ECO:0000256" key="11">
    <source>
        <dbReference type="PROSITE-ProRule" id="PRU00108"/>
    </source>
</evidence>
<evidence type="ECO:0000313" key="17">
    <source>
        <dbReference type="EMBL" id="OWM64806.1"/>
    </source>
</evidence>
<evidence type="ECO:0000256" key="14">
    <source>
        <dbReference type="SAM" id="MobiDB-lite"/>
    </source>
</evidence>
<gene>
    <name evidence="17" type="ORF">CDL15_Pgr028523</name>
</gene>
<feature type="compositionally biased region" description="Basic and acidic residues" evidence="14">
    <location>
        <begin position="632"/>
        <end position="643"/>
    </location>
</feature>
<feature type="compositionally biased region" description="Polar residues" evidence="14">
    <location>
        <begin position="796"/>
        <end position="805"/>
    </location>
</feature>
<feature type="region of interest" description="Disordered" evidence="14">
    <location>
        <begin position="244"/>
        <end position="286"/>
    </location>
</feature>
<reference evidence="18" key="1">
    <citation type="journal article" date="2017" name="Plant J.">
        <title>The pomegranate (Punica granatum L.) genome and the genomics of punicalagin biosynthesis.</title>
        <authorList>
            <person name="Qin G."/>
            <person name="Xu C."/>
            <person name="Ming R."/>
            <person name="Tang H."/>
            <person name="Guyot R."/>
            <person name="Kramer E.M."/>
            <person name="Hu Y."/>
            <person name="Yi X."/>
            <person name="Qi Y."/>
            <person name="Xu X."/>
            <person name="Gao Z."/>
            <person name="Pan H."/>
            <person name="Jian J."/>
            <person name="Tian Y."/>
            <person name="Yue Z."/>
            <person name="Xu Y."/>
        </authorList>
    </citation>
    <scope>NUCLEOTIDE SEQUENCE [LARGE SCALE GENOMIC DNA]</scope>
    <source>
        <strain evidence="18">cv. Dabenzi</strain>
    </source>
</reference>
<dbReference type="EMBL" id="MTKT01005739">
    <property type="protein sequence ID" value="OWM64806.1"/>
    <property type="molecule type" value="Genomic_DNA"/>
</dbReference>
<evidence type="ECO:0000256" key="12">
    <source>
        <dbReference type="PROSITE-ProRule" id="PRU00146"/>
    </source>
</evidence>
<evidence type="ECO:0000256" key="2">
    <source>
        <dbReference type="ARBA" id="ARBA00007427"/>
    </source>
</evidence>
<dbReference type="PROSITE" id="PS50071">
    <property type="entry name" value="HOMEOBOX_2"/>
    <property type="match status" value="1"/>
</dbReference>
<dbReference type="GO" id="GO:0003677">
    <property type="term" value="F:DNA binding"/>
    <property type="evidence" value="ECO:0007669"/>
    <property type="project" value="UniProtKB-UniRule"/>
</dbReference>
<feature type="compositionally biased region" description="Basic and acidic residues" evidence="14">
    <location>
        <begin position="818"/>
        <end position="837"/>
    </location>
</feature>
<organism evidence="17 18">
    <name type="scientific">Punica granatum</name>
    <name type="common">Pomegranate</name>
    <dbReference type="NCBI Taxonomy" id="22663"/>
    <lineage>
        <taxon>Eukaryota</taxon>
        <taxon>Viridiplantae</taxon>
        <taxon>Streptophyta</taxon>
        <taxon>Embryophyta</taxon>
        <taxon>Tracheophyta</taxon>
        <taxon>Spermatophyta</taxon>
        <taxon>Magnoliopsida</taxon>
        <taxon>eudicotyledons</taxon>
        <taxon>Gunneridae</taxon>
        <taxon>Pentapetalae</taxon>
        <taxon>rosids</taxon>
        <taxon>malvids</taxon>
        <taxon>Myrtales</taxon>
        <taxon>Lythraceae</taxon>
        <taxon>Punica</taxon>
    </lineage>
</organism>
<dbReference type="InterPro" id="IPR009057">
    <property type="entry name" value="Homeodomain-like_sf"/>
</dbReference>
<dbReference type="GO" id="GO:0045814">
    <property type="term" value="P:negative regulation of gene expression, epigenetic"/>
    <property type="evidence" value="ECO:0007669"/>
    <property type="project" value="TreeGrafter"/>
</dbReference>
<evidence type="ECO:0008006" key="19">
    <source>
        <dbReference type="Google" id="ProtNLM"/>
    </source>
</evidence>
<dbReference type="CDD" id="cd00086">
    <property type="entry name" value="homeodomain"/>
    <property type="match status" value="1"/>
</dbReference>
<feature type="region of interest" description="Disordered" evidence="14">
    <location>
        <begin position="767"/>
        <end position="870"/>
    </location>
</feature>
<dbReference type="InterPro" id="IPR001356">
    <property type="entry name" value="HD"/>
</dbReference>
<protein>
    <recommendedName>
        <fullName evidence="19">Homeobox protein HAT3.1</fullName>
    </recommendedName>
</protein>
<evidence type="ECO:0000256" key="8">
    <source>
        <dbReference type="ARBA" id="ARBA00023155"/>
    </source>
</evidence>
<evidence type="ECO:0000256" key="1">
    <source>
        <dbReference type="ARBA" id="ARBA00004123"/>
    </source>
</evidence>
<dbReference type="Gene3D" id="1.10.10.60">
    <property type="entry name" value="Homeodomain-like"/>
    <property type="match status" value="1"/>
</dbReference>
<keyword evidence="8 11" id="KW-0371">Homeobox</keyword>
<keyword evidence="4 12" id="KW-0863">Zinc-finger</keyword>
<comment type="similarity">
    <text evidence="2">Belongs to the PHD-associated homeobox family.</text>
</comment>
<feature type="region of interest" description="Disordered" evidence="14">
    <location>
        <begin position="207"/>
        <end position="229"/>
    </location>
</feature>
<dbReference type="SMART" id="SM00389">
    <property type="entry name" value="HOX"/>
    <property type="match status" value="1"/>
</dbReference>
<name>A0A218VWM4_PUNGR</name>
<comment type="caution">
    <text evidence="17">The sequence shown here is derived from an EMBL/GenBank/DDBJ whole genome shotgun (WGS) entry which is preliminary data.</text>
</comment>
<evidence type="ECO:0000259" key="15">
    <source>
        <dbReference type="PROSITE" id="PS50016"/>
    </source>
</evidence>
<dbReference type="InterPro" id="IPR045876">
    <property type="entry name" value="PRHA-like_PHD-finger"/>
</dbReference>
<feature type="compositionally biased region" description="Polar residues" evidence="14">
    <location>
        <begin position="696"/>
        <end position="714"/>
    </location>
</feature>
<keyword evidence="7 11" id="KW-0238">DNA-binding</keyword>
<feature type="DNA-binding region" description="Homeobox" evidence="11">
    <location>
        <begin position="709"/>
        <end position="762"/>
    </location>
</feature>
<dbReference type="PANTHER" id="PTHR12628">
    <property type="entry name" value="POLYCOMB-LIKE TRANSCRIPTION FACTOR"/>
    <property type="match status" value="1"/>
</dbReference>
<keyword evidence="9" id="KW-0804">Transcription</keyword>
<feature type="compositionally biased region" description="Basic residues" evidence="14">
    <location>
        <begin position="219"/>
        <end position="229"/>
    </location>
</feature>
<dbReference type="InterPro" id="IPR019787">
    <property type="entry name" value="Znf_PHD-finger"/>
</dbReference>